<dbReference type="EMBL" id="CCKQ01001035">
    <property type="protein sequence ID" value="CDW72135.1"/>
    <property type="molecule type" value="Genomic_DNA"/>
</dbReference>
<keyword evidence="3" id="KW-1185">Reference proteome</keyword>
<accession>A0A077ZS03</accession>
<feature type="chain" id="PRO_5001728897" evidence="1">
    <location>
        <begin position="23"/>
        <end position="253"/>
    </location>
</feature>
<evidence type="ECO:0000313" key="3">
    <source>
        <dbReference type="Proteomes" id="UP000039865"/>
    </source>
</evidence>
<protein>
    <submittedName>
        <fullName evidence="2">Uncharacterized protein</fullName>
    </submittedName>
</protein>
<dbReference type="Proteomes" id="UP000039865">
    <property type="component" value="Unassembled WGS sequence"/>
</dbReference>
<dbReference type="Gene3D" id="3.30.70.260">
    <property type="match status" value="1"/>
</dbReference>
<name>A0A077ZS03_STYLE</name>
<dbReference type="InParanoid" id="A0A077ZS03"/>
<keyword evidence="1" id="KW-0732">Signal</keyword>
<reference evidence="2 3" key="1">
    <citation type="submission" date="2014-06" db="EMBL/GenBank/DDBJ databases">
        <authorList>
            <person name="Swart Estienne"/>
        </authorList>
    </citation>
    <scope>NUCLEOTIDE SEQUENCE [LARGE SCALE GENOMIC DNA]</scope>
    <source>
        <strain evidence="2 3">130c</strain>
    </source>
</reference>
<proteinExistence type="predicted"/>
<dbReference type="AlphaFoldDB" id="A0A077ZS03"/>
<sequence>MVLNSLISKFILICFALLVTFSVQDFTDDQKQILNEIKEDEGFDQAPYMGGFNSNKAKLLVRTFKEMVKDLQELLLTAGVHTNIFKSKDYEITIAVNDEQTAIQVRDFYLDQPEVESVRFNNKTRYRDPEKLKQIRAIRSQRKNKQNAINQQVGSQENTVHFGVFEIPKTCESRVILFYQSRSVMKTYQQRTEVQKIASDICTFFQKIGQAIIIKKKTESEDLKGLIKDSGVKISRNSSMVQWLAQRTLNPLA</sequence>
<organism evidence="2 3">
    <name type="scientific">Stylonychia lemnae</name>
    <name type="common">Ciliate</name>
    <dbReference type="NCBI Taxonomy" id="5949"/>
    <lineage>
        <taxon>Eukaryota</taxon>
        <taxon>Sar</taxon>
        <taxon>Alveolata</taxon>
        <taxon>Ciliophora</taxon>
        <taxon>Intramacronucleata</taxon>
        <taxon>Spirotrichea</taxon>
        <taxon>Stichotrichia</taxon>
        <taxon>Sporadotrichida</taxon>
        <taxon>Oxytrichidae</taxon>
        <taxon>Stylonychinae</taxon>
        <taxon>Stylonychia</taxon>
    </lineage>
</organism>
<evidence type="ECO:0000313" key="2">
    <source>
        <dbReference type="EMBL" id="CDW72135.1"/>
    </source>
</evidence>
<evidence type="ECO:0000256" key="1">
    <source>
        <dbReference type="SAM" id="SignalP"/>
    </source>
</evidence>
<gene>
    <name evidence="2" type="primary">Contig4844.g5183</name>
    <name evidence="2" type="ORF">STYLEM_1089</name>
</gene>
<feature type="signal peptide" evidence="1">
    <location>
        <begin position="1"/>
        <end position="22"/>
    </location>
</feature>